<dbReference type="SMART" id="SM00091">
    <property type="entry name" value="PAS"/>
    <property type="match status" value="2"/>
</dbReference>
<dbReference type="InterPro" id="IPR003018">
    <property type="entry name" value="GAF"/>
</dbReference>
<evidence type="ECO:0000259" key="8">
    <source>
        <dbReference type="PROSITE" id="PS50109"/>
    </source>
</evidence>
<keyword evidence="6" id="KW-0175">Coiled coil</keyword>
<dbReference type="EMBL" id="CP058215">
    <property type="protein sequence ID" value="QLC50317.1"/>
    <property type="molecule type" value="Genomic_DNA"/>
</dbReference>
<dbReference type="EC" id="2.7.13.3" evidence="2"/>
<dbReference type="AlphaFoldDB" id="A0A7D5E9B2"/>
<dbReference type="CDD" id="cd00082">
    <property type="entry name" value="HisKA"/>
    <property type="match status" value="1"/>
</dbReference>
<dbReference type="PROSITE" id="PS50113">
    <property type="entry name" value="PAC"/>
    <property type="match status" value="1"/>
</dbReference>
<dbReference type="CDD" id="cd00075">
    <property type="entry name" value="HATPase"/>
    <property type="match status" value="1"/>
</dbReference>
<feature type="domain" description="PAS" evidence="9">
    <location>
        <begin position="393"/>
        <end position="465"/>
    </location>
</feature>
<dbReference type="InterPro" id="IPR013655">
    <property type="entry name" value="PAS_fold_3"/>
</dbReference>
<proteinExistence type="predicted"/>
<dbReference type="SUPFAM" id="SSF55781">
    <property type="entry name" value="GAF domain-like"/>
    <property type="match status" value="1"/>
</dbReference>
<name>A0A7D5E9B2_9EURY</name>
<dbReference type="RefSeq" id="WP_176965373.1">
    <property type="nucleotide sequence ID" value="NZ_CP058215.1"/>
</dbReference>
<organism evidence="11 12">
    <name type="scientific">Methanolobus zinderi</name>
    <dbReference type="NCBI Taxonomy" id="536044"/>
    <lineage>
        <taxon>Archaea</taxon>
        <taxon>Methanobacteriati</taxon>
        <taxon>Methanobacteriota</taxon>
        <taxon>Stenosarchaea group</taxon>
        <taxon>Methanomicrobia</taxon>
        <taxon>Methanosarcinales</taxon>
        <taxon>Methanosarcinaceae</taxon>
        <taxon>Methanolobus</taxon>
    </lineage>
</organism>
<evidence type="ECO:0000259" key="9">
    <source>
        <dbReference type="PROSITE" id="PS50112"/>
    </source>
</evidence>
<dbReference type="NCBIfam" id="TIGR00229">
    <property type="entry name" value="sensory_box"/>
    <property type="match status" value="1"/>
</dbReference>
<evidence type="ECO:0000313" key="11">
    <source>
        <dbReference type="EMBL" id="QLC50317.1"/>
    </source>
</evidence>
<dbReference type="Pfam" id="PF01590">
    <property type="entry name" value="GAF"/>
    <property type="match status" value="1"/>
</dbReference>
<evidence type="ECO:0000256" key="1">
    <source>
        <dbReference type="ARBA" id="ARBA00000085"/>
    </source>
</evidence>
<evidence type="ECO:0000256" key="7">
    <source>
        <dbReference type="SAM" id="Phobius"/>
    </source>
</evidence>
<dbReference type="GO" id="GO:0000155">
    <property type="term" value="F:phosphorelay sensor kinase activity"/>
    <property type="evidence" value="ECO:0007669"/>
    <property type="project" value="InterPro"/>
</dbReference>
<dbReference type="InterPro" id="IPR004358">
    <property type="entry name" value="Sig_transdc_His_kin-like_C"/>
</dbReference>
<comment type="catalytic activity">
    <reaction evidence="1">
        <text>ATP + protein L-histidine = ADP + protein N-phospho-L-histidine.</text>
        <dbReference type="EC" id="2.7.13.3"/>
    </reaction>
</comment>
<dbReference type="InterPro" id="IPR003594">
    <property type="entry name" value="HATPase_dom"/>
</dbReference>
<feature type="domain" description="Histidine kinase" evidence="8">
    <location>
        <begin position="533"/>
        <end position="744"/>
    </location>
</feature>
<dbReference type="SMART" id="SM00388">
    <property type="entry name" value="HisKA"/>
    <property type="match status" value="1"/>
</dbReference>
<keyword evidence="7" id="KW-1133">Transmembrane helix</keyword>
<feature type="transmembrane region" description="Helical" evidence="7">
    <location>
        <begin position="48"/>
        <end position="66"/>
    </location>
</feature>
<keyword evidence="3" id="KW-0597">Phosphoprotein</keyword>
<evidence type="ECO:0000256" key="4">
    <source>
        <dbReference type="ARBA" id="ARBA00022679"/>
    </source>
</evidence>
<keyword evidence="7" id="KW-0812">Transmembrane</keyword>
<dbReference type="Pfam" id="PF02518">
    <property type="entry name" value="HATPase_c"/>
    <property type="match status" value="1"/>
</dbReference>
<dbReference type="InterPro" id="IPR035965">
    <property type="entry name" value="PAS-like_dom_sf"/>
</dbReference>
<dbReference type="InterPro" id="IPR029016">
    <property type="entry name" value="GAF-like_dom_sf"/>
</dbReference>
<dbReference type="Gene3D" id="3.30.450.40">
    <property type="match status" value="1"/>
</dbReference>
<dbReference type="SUPFAM" id="SSF47384">
    <property type="entry name" value="Homodimeric domain of signal transducing histidine kinase"/>
    <property type="match status" value="1"/>
</dbReference>
<dbReference type="InterPro" id="IPR036890">
    <property type="entry name" value="HATPase_C_sf"/>
</dbReference>
<dbReference type="InterPro" id="IPR052162">
    <property type="entry name" value="Sensor_kinase/Photoreceptor"/>
</dbReference>
<dbReference type="KEGG" id="mzi:HWN40_08725"/>
<dbReference type="PROSITE" id="PS50109">
    <property type="entry name" value="HIS_KIN"/>
    <property type="match status" value="1"/>
</dbReference>
<dbReference type="SMART" id="SM00065">
    <property type="entry name" value="GAF"/>
    <property type="match status" value="1"/>
</dbReference>
<feature type="domain" description="PAS" evidence="9">
    <location>
        <begin position="269"/>
        <end position="313"/>
    </location>
</feature>
<dbReference type="PANTHER" id="PTHR43304">
    <property type="entry name" value="PHYTOCHROME-LIKE PROTEIN CPH1"/>
    <property type="match status" value="1"/>
</dbReference>
<accession>A0A7D5E9B2</accession>
<evidence type="ECO:0000313" key="12">
    <source>
        <dbReference type="Proteomes" id="UP000509594"/>
    </source>
</evidence>
<keyword evidence="4" id="KW-0808">Transferase</keyword>
<dbReference type="PROSITE" id="PS50112">
    <property type="entry name" value="PAS"/>
    <property type="match status" value="2"/>
</dbReference>
<dbReference type="Gene3D" id="1.10.287.130">
    <property type="match status" value="1"/>
</dbReference>
<dbReference type="PRINTS" id="PR00344">
    <property type="entry name" value="BCTRLSENSOR"/>
</dbReference>
<keyword evidence="5" id="KW-0418">Kinase</keyword>
<dbReference type="SMART" id="SM00387">
    <property type="entry name" value="HATPase_c"/>
    <property type="match status" value="1"/>
</dbReference>
<evidence type="ECO:0000256" key="2">
    <source>
        <dbReference type="ARBA" id="ARBA00012438"/>
    </source>
</evidence>
<keyword evidence="12" id="KW-1185">Reference proteome</keyword>
<dbReference type="PANTHER" id="PTHR43304:SF1">
    <property type="entry name" value="PAC DOMAIN-CONTAINING PROTEIN"/>
    <property type="match status" value="1"/>
</dbReference>
<dbReference type="Proteomes" id="UP000509594">
    <property type="component" value="Chromosome"/>
</dbReference>
<dbReference type="InterPro" id="IPR001610">
    <property type="entry name" value="PAC"/>
</dbReference>
<feature type="coiled-coil region" evidence="6">
    <location>
        <begin position="70"/>
        <end position="104"/>
    </location>
</feature>
<dbReference type="CDD" id="cd00130">
    <property type="entry name" value="PAS"/>
    <property type="match status" value="2"/>
</dbReference>
<sequence>MSKSDSRLSEEKESMKIPNLANSVFFLIVCVFGIIIISPFIVTDQMDMIILSSVLIAVTFAAIIYASSRIDRMNLELEASICELKSEKEEIGKLMEQNSKIENTLTSLISLFIAPKDVDRAIEETLQRTGRFCNCERNYLVLIARDGNSVHMTHHWSSNNCENKKAMFENLNLSSTPWIAEKIYEKQILIIPEADSLSDEASREKDIMKSRGIDSLILVPVELDEKVTGIIGIENPDLPKNCSDEWKQTLKILSELVGMAMQHKSFLNELSLFKSLIDESNDFIFVIDSEKGTVVDVNETACRQLGYSRNEFMQFTGDRNEQLFGSRFWEKDIQDICGNRFLDIDKTISTKNGKVIPAEINVTFTDHENNSYALAIVRDVTKRKEVEEILKKTQERVELALRGADLGMWDWNIHTNELIYNDRWAEMLGYEARDIKPNFDSWLNMIHHEDLPSVKNEIDLHLNDRTPFFESEFRMQNKNKNWQWILSRGKVVEWTGDCEPSRLAGTTMDTSERKKFEEELRHSNELKDLFTDIMRHDLLNPAGNIKGFTDLLMEIEDDGKKKNMVSSIKRNNDKLIEMIEIAAKFAKLESTEDIRLERMEIGAILRNVIEQFEHKLEDRQMTLDMRAKGTYYSMLNPIIEEIFANFISNAIKYSPEGTPIIVDVVDTNYYWKVEVTDSGEGIPDDVKELIFDRFKRVNKKGVKGTGLGLAIVKRIAEIVEAEVGVEDNPEGQGSRFWVKLKKCTDFTDHSMPENNVPDIFKTNACHQTIILTK</sequence>
<dbReference type="GeneID" id="55821754"/>
<dbReference type="InterPro" id="IPR000700">
    <property type="entry name" value="PAS-assoc_C"/>
</dbReference>
<dbReference type="Gene3D" id="3.30.565.10">
    <property type="entry name" value="Histidine kinase-like ATPase, C-terminal domain"/>
    <property type="match status" value="1"/>
</dbReference>
<dbReference type="Pfam" id="PF13426">
    <property type="entry name" value="PAS_9"/>
    <property type="match status" value="1"/>
</dbReference>
<feature type="domain" description="PAC" evidence="10">
    <location>
        <begin position="342"/>
        <end position="392"/>
    </location>
</feature>
<dbReference type="Pfam" id="PF08447">
    <property type="entry name" value="PAS_3"/>
    <property type="match status" value="1"/>
</dbReference>
<dbReference type="SMART" id="SM00086">
    <property type="entry name" value="PAC"/>
    <property type="match status" value="2"/>
</dbReference>
<evidence type="ECO:0000256" key="5">
    <source>
        <dbReference type="ARBA" id="ARBA00022777"/>
    </source>
</evidence>
<dbReference type="InterPro" id="IPR000014">
    <property type="entry name" value="PAS"/>
</dbReference>
<dbReference type="InterPro" id="IPR036097">
    <property type="entry name" value="HisK_dim/P_sf"/>
</dbReference>
<evidence type="ECO:0000256" key="6">
    <source>
        <dbReference type="SAM" id="Coils"/>
    </source>
</evidence>
<feature type="transmembrane region" description="Helical" evidence="7">
    <location>
        <begin position="20"/>
        <end position="42"/>
    </location>
</feature>
<dbReference type="InterPro" id="IPR003661">
    <property type="entry name" value="HisK_dim/P_dom"/>
</dbReference>
<dbReference type="Gene3D" id="3.30.450.20">
    <property type="entry name" value="PAS domain"/>
    <property type="match status" value="2"/>
</dbReference>
<evidence type="ECO:0000256" key="3">
    <source>
        <dbReference type="ARBA" id="ARBA00022553"/>
    </source>
</evidence>
<dbReference type="InterPro" id="IPR005467">
    <property type="entry name" value="His_kinase_dom"/>
</dbReference>
<protein>
    <recommendedName>
        <fullName evidence="2">histidine kinase</fullName>
        <ecNumber evidence="2">2.7.13.3</ecNumber>
    </recommendedName>
</protein>
<dbReference type="SUPFAM" id="SSF55874">
    <property type="entry name" value="ATPase domain of HSP90 chaperone/DNA topoisomerase II/histidine kinase"/>
    <property type="match status" value="1"/>
</dbReference>
<dbReference type="SUPFAM" id="SSF55785">
    <property type="entry name" value="PYP-like sensor domain (PAS domain)"/>
    <property type="match status" value="2"/>
</dbReference>
<reference evidence="11 12" key="1">
    <citation type="submission" date="2020-06" db="EMBL/GenBank/DDBJ databases">
        <title>Methanolobus halotolerans sp. nov., isolated from a saline lake Tus in Siberia.</title>
        <authorList>
            <person name="Shen Y."/>
            <person name="Chen S.-C."/>
            <person name="Lai M.-C."/>
            <person name="Huang H.-H."/>
            <person name="Chiu H.-H."/>
            <person name="Tang S.-L."/>
            <person name="Rogozin D.Y."/>
            <person name="Degermendzhy A.G."/>
        </authorList>
    </citation>
    <scope>NUCLEOTIDE SEQUENCE [LARGE SCALE GENOMIC DNA]</scope>
    <source>
        <strain evidence="11 12">DSM 21339</strain>
    </source>
</reference>
<evidence type="ECO:0000259" key="10">
    <source>
        <dbReference type="PROSITE" id="PS50113"/>
    </source>
</evidence>
<gene>
    <name evidence="11" type="ORF">HWN40_08725</name>
</gene>
<keyword evidence="7" id="KW-0472">Membrane</keyword>
<dbReference type="OrthoDB" id="8127at2157"/>